<sequence length="188" mass="21991">MYLKYLNALNDISSLSEKSKKQISDFLTLKKVARDNLLLKQGEVCKHIYFVNRGFLRIFYYKKGKEITEWFTPEKHFCFSIISYFQHVPSKLIIEALEDSEIICFSKDGLDKLIKTNLEVSNLFIKLLSGSLILSQIRMDSVQFETALQRYKRLIEFNPEILQKVPLQHIASYLGITSETLSRIRNQV</sequence>
<dbReference type="PROSITE" id="PS50042">
    <property type="entry name" value="CNMP_BINDING_3"/>
    <property type="match status" value="1"/>
</dbReference>
<dbReference type="Gene3D" id="2.60.120.10">
    <property type="entry name" value="Jelly Rolls"/>
    <property type="match status" value="1"/>
</dbReference>
<accession>A0A9E6ZY45</accession>
<gene>
    <name evidence="2" type="ORF">MQE35_09765</name>
</gene>
<dbReference type="Proteomes" id="UP000831290">
    <property type="component" value="Chromosome"/>
</dbReference>
<dbReference type="CDD" id="cd00038">
    <property type="entry name" value="CAP_ED"/>
    <property type="match status" value="1"/>
</dbReference>
<feature type="domain" description="Cyclic nucleotide-binding" evidence="1">
    <location>
        <begin position="11"/>
        <end position="114"/>
    </location>
</feature>
<reference evidence="2" key="1">
    <citation type="submission" date="2022-03" db="EMBL/GenBank/DDBJ databases">
        <title>Description of Abyssus ytuae gen. nov., sp. nov., a novel member of the family Flavobacteriaceae isolated from the sediment of Mariana Trench.</title>
        <authorList>
            <person name="Zhang J."/>
            <person name="Xu X."/>
        </authorList>
    </citation>
    <scope>NUCLEOTIDE SEQUENCE</scope>
    <source>
        <strain evidence="2">MT3330</strain>
    </source>
</reference>
<name>A0A9E6ZY45_9FLAO</name>
<evidence type="ECO:0000259" key="1">
    <source>
        <dbReference type="PROSITE" id="PS50042"/>
    </source>
</evidence>
<proteinExistence type="predicted"/>
<dbReference type="InterPro" id="IPR018490">
    <property type="entry name" value="cNMP-bd_dom_sf"/>
</dbReference>
<dbReference type="AlphaFoldDB" id="A0A9E6ZY45"/>
<dbReference type="InterPro" id="IPR000595">
    <property type="entry name" value="cNMP-bd_dom"/>
</dbReference>
<dbReference type="KEGG" id="fbm:MQE35_09765"/>
<evidence type="ECO:0000313" key="3">
    <source>
        <dbReference type="Proteomes" id="UP000831290"/>
    </source>
</evidence>
<evidence type="ECO:0000313" key="2">
    <source>
        <dbReference type="EMBL" id="UOB16026.1"/>
    </source>
</evidence>
<dbReference type="Pfam" id="PF00027">
    <property type="entry name" value="cNMP_binding"/>
    <property type="match status" value="1"/>
</dbReference>
<dbReference type="RefSeq" id="WP_255841173.1">
    <property type="nucleotide sequence ID" value="NZ_CP094358.1"/>
</dbReference>
<dbReference type="EMBL" id="CP094358">
    <property type="protein sequence ID" value="UOB16026.1"/>
    <property type="molecule type" value="Genomic_DNA"/>
</dbReference>
<protein>
    <submittedName>
        <fullName evidence="2">Crp/Fnr family transcriptional regulator</fullName>
    </submittedName>
</protein>
<dbReference type="InterPro" id="IPR014710">
    <property type="entry name" value="RmlC-like_jellyroll"/>
</dbReference>
<keyword evidence="3" id="KW-1185">Reference proteome</keyword>
<organism evidence="2 3">
    <name type="scientific">Abyssalbus ytuae</name>
    <dbReference type="NCBI Taxonomy" id="2926907"/>
    <lineage>
        <taxon>Bacteria</taxon>
        <taxon>Pseudomonadati</taxon>
        <taxon>Bacteroidota</taxon>
        <taxon>Flavobacteriia</taxon>
        <taxon>Flavobacteriales</taxon>
        <taxon>Flavobacteriaceae</taxon>
        <taxon>Abyssalbus</taxon>
    </lineage>
</organism>
<dbReference type="SUPFAM" id="SSF51206">
    <property type="entry name" value="cAMP-binding domain-like"/>
    <property type="match status" value="1"/>
</dbReference>